<comment type="caution">
    <text evidence="9">The sequence shown here is derived from an EMBL/GenBank/DDBJ whole genome shotgun (WGS) entry which is preliminary data.</text>
</comment>
<dbReference type="InterPro" id="IPR001296">
    <property type="entry name" value="Glyco_trans_1"/>
</dbReference>
<dbReference type="Gene3D" id="3.40.50.2000">
    <property type="entry name" value="Glycogen Phosphorylase B"/>
    <property type="match status" value="2"/>
</dbReference>
<evidence type="ECO:0000256" key="2">
    <source>
        <dbReference type="ARBA" id="ARBA00011738"/>
    </source>
</evidence>
<dbReference type="AlphaFoldDB" id="A0A832VY27"/>
<evidence type="ECO:0000256" key="5">
    <source>
        <dbReference type="ARBA" id="ARBA00022679"/>
    </source>
</evidence>
<keyword evidence="4" id="KW-0328">Glycosyltransferase</keyword>
<evidence type="ECO:0000313" key="9">
    <source>
        <dbReference type="EMBL" id="HIH70353.1"/>
    </source>
</evidence>
<organism evidence="9 10">
    <name type="scientific">Methermicoccus shengliensis</name>
    <dbReference type="NCBI Taxonomy" id="660064"/>
    <lineage>
        <taxon>Archaea</taxon>
        <taxon>Methanobacteriati</taxon>
        <taxon>Methanobacteriota</taxon>
        <taxon>Stenosarchaea group</taxon>
        <taxon>Methanomicrobia</taxon>
        <taxon>Methanosarcinales</taxon>
        <taxon>Methermicoccaceae</taxon>
        <taxon>Methermicoccus</taxon>
    </lineage>
</organism>
<dbReference type="InterPro" id="IPR049438">
    <property type="entry name" value="TreT_GT1"/>
</dbReference>
<sequence length="402" mass="46240">MRRYIEDYRDIVGDEVIYEICKEARKLYGKHILHINSTYQGGGVAEILSAGVSLMNDVGVDTGWRILHGSPDFFTITKKFHNALQGEHIHFTEMKKSLYMQTNEEFAQYTHINHDIIVVHDPQPLPLIRFYKKKQPWIWRCHVDLSNPNPEVWDFLKSFILRYDAVWVSNEKYKSDDLPVEQRVIHPFIDPLSSKNIELPESVIKKYLRKFSIPTDKPIITQVSRFDKWKDPMGVVEVFKLVKEEMDCRLVLCGSAARDDPEATVIYEEVRRKAKPLIKSGDVILITRENNILVNALQRTAAVVLQKSLREGFGLTVTEALWKAKPVVASNVGGIPLQIEDGKSGYLVEPNDVEGFADRVIELMQKPEKAAQMGRRGRKTVKEKFLITRGLLEHIRLLSEFA</sequence>
<protein>
    <submittedName>
        <fullName evidence="9">Glycosyltransferase</fullName>
    </submittedName>
</protein>
<keyword evidence="6" id="KW-0119">Carbohydrate metabolism</keyword>
<evidence type="ECO:0000256" key="4">
    <source>
        <dbReference type="ARBA" id="ARBA00022676"/>
    </source>
</evidence>
<dbReference type="PANTHER" id="PTHR47779:SF1">
    <property type="entry name" value="SYNTHASE (CCG-9), PUTATIVE (AFU_ORTHOLOGUE AFUA_3G12100)-RELATED"/>
    <property type="match status" value="1"/>
</dbReference>
<dbReference type="GO" id="GO:0006006">
    <property type="term" value="P:glucose metabolic process"/>
    <property type="evidence" value="ECO:0007669"/>
    <property type="project" value="UniProtKB-KW"/>
</dbReference>
<dbReference type="EMBL" id="DUIH01000022">
    <property type="protein sequence ID" value="HIH70353.1"/>
    <property type="molecule type" value="Genomic_DNA"/>
</dbReference>
<dbReference type="SUPFAM" id="SSF53756">
    <property type="entry name" value="UDP-Glycosyltransferase/glycogen phosphorylase"/>
    <property type="match status" value="1"/>
</dbReference>
<dbReference type="Pfam" id="PF21269">
    <property type="entry name" value="TreT_GT1"/>
    <property type="match status" value="1"/>
</dbReference>
<accession>A0A832VY27</accession>
<reference evidence="9" key="1">
    <citation type="journal article" date="2020" name="bioRxiv">
        <title>A rank-normalized archaeal taxonomy based on genome phylogeny resolves widespread incomplete and uneven classifications.</title>
        <authorList>
            <person name="Rinke C."/>
            <person name="Chuvochina M."/>
            <person name="Mussig A.J."/>
            <person name="Chaumeil P.-A."/>
            <person name="Waite D.W."/>
            <person name="Whitman W.B."/>
            <person name="Parks D.H."/>
            <person name="Hugenholtz P."/>
        </authorList>
    </citation>
    <scope>NUCLEOTIDE SEQUENCE</scope>
    <source>
        <strain evidence="9">UBA12518</strain>
    </source>
</reference>
<gene>
    <name evidence="9" type="ORF">HA299_07100</name>
</gene>
<evidence type="ECO:0000259" key="8">
    <source>
        <dbReference type="Pfam" id="PF21269"/>
    </source>
</evidence>
<dbReference type="GO" id="GO:0016757">
    <property type="term" value="F:glycosyltransferase activity"/>
    <property type="evidence" value="ECO:0007669"/>
    <property type="project" value="UniProtKB-KW"/>
</dbReference>
<dbReference type="PANTHER" id="PTHR47779">
    <property type="entry name" value="SYNTHASE (CCG-9), PUTATIVE (AFU_ORTHOLOGUE AFUA_3G12100)-RELATED"/>
    <property type="match status" value="1"/>
</dbReference>
<name>A0A832VY27_9EURY</name>
<evidence type="ECO:0000313" key="10">
    <source>
        <dbReference type="Proteomes" id="UP000600363"/>
    </source>
</evidence>
<evidence type="ECO:0000256" key="3">
    <source>
        <dbReference type="ARBA" id="ARBA00022526"/>
    </source>
</evidence>
<keyword evidence="5 9" id="KW-0808">Transferase</keyword>
<comment type="similarity">
    <text evidence="1">Belongs to the glycosyltransferase group 1 family. Glycosyltransferase 4 subfamily.</text>
</comment>
<comment type="subunit">
    <text evidence="2">Homodimer.</text>
</comment>
<keyword evidence="3" id="KW-0313">Glucose metabolism</keyword>
<dbReference type="Pfam" id="PF00534">
    <property type="entry name" value="Glycos_transf_1"/>
    <property type="match status" value="1"/>
</dbReference>
<dbReference type="Proteomes" id="UP000600363">
    <property type="component" value="Unassembled WGS sequence"/>
</dbReference>
<dbReference type="RefSeq" id="WP_042687006.1">
    <property type="nucleotide sequence ID" value="NZ_DUIH01000022.1"/>
</dbReference>
<evidence type="ECO:0000256" key="1">
    <source>
        <dbReference type="ARBA" id="ARBA00009481"/>
    </source>
</evidence>
<evidence type="ECO:0000256" key="6">
    <source>
        <dbReference type="ARBA" id="ARBA00023277"/>
    </source>
</evidence>
<evidence type="ECO:0000259" key="7">
    <source>
        <dbReference type="Pfam" id="PF00534"/>
    </source>
</evidence>
<proteinExistence type="inferred from homology"/>
<feature type="domain" description="Glycosyl transferase family 1" evidence="7">
    <location>
        <begin position="206"/>
        <end position="379"/>
    </location>
</feature>
<dbReference type="InterPro" id="IPR052078">
    <property type="entry name" value="Trehalose_Metab_GTase"/>
</dbReference>
<feature type="domain" description="Trehalose synthase N-terminal" evidence="8">
    <location>
        <begin position="34"/>
        <end position="174"/>
    </location>
</feature>